<evidence type="ECO:0000313" key="5">
    <source>
        <dbReference type="Proteomes" id="UP000277577"/>
    </source>
</evidence>
<gene>
    <name evidence="2" type="ORF">Lche_2667</name>
    <name evidence="3" type="ORF">NCTC11976_00935</name>
</gene>
<evidence type="ECO:0000313" key="4">
    <source>
        <dbReference type="Proteomes" id="UP000054921"/>
    </source>
</evidence>
<evidence type="ECO:0000313" key="3">
    <source>
        <dbReference type="EMBL" id="VEB34624.1"/>
    </source>
</evidence>
<dbReference type="OrthoDB" id="9809781at2"/>
<dbReference type="Proteomes" id="UP000277577">
    <property type="component" value="Chromosome"/>
</dbReference>
<name>A0A0W0SBA7_9GAMM</name>
<dbReference type="STRING" id="28084.Lche_2667"/>
<reference evidence="2 4" key="1">
    <citation type="submission" date="2015-11" db="EMBL/GenBank/DDBJ databases">
        <title>Genomic analysis of 38 Legionella species identifies large and diverse effector repertoires.</title>
        <authorList>
            <person name="Burstein D."/>
            <person name="Amaro F."/>
            <person name="Zusman T."/>
            <person name="Lifshitz Z."/>
            <person name="Cohen O."/>
            <person name="Gilbert J.A."/>
            <person name="Pupko T."/>
            <person name="Shuman H.A."/>
            <person name="Segal G."/>
        </authorList>
    </citation>
    <scope>NUCLEOTIDE SEQUENCE [LARGE SCALE GENOMIC DNA]</scope>
    <source>
        <strain evidence="2 4">ORW</strain>
    </source>
</reference>
<dbReference type="Pfam" id="PF09992">
    <property type="entry name" value="NAGPA"/>
    <property type="match status" value="1"/>
</dbReference>
<dbReference type="Proteomes" id="UP000054921">
    <property type="component" value="Unassembled WGS sequence"/>
</dbReference>
<proteinExistence type="predicted"/>
<accession>A0A0W0SBA7</accession>
<dbReference type="PANTHER" id="PTHR40446">
    <property type="entry name" value="N-ACETYLGLUCOSAMINE-1-PHOSPHODIESTER ALPHA-N-ACETYLGLUCOSAMINIDASE"/>
    <property type="match status" value="1"/>
</dbReference>
<dbReference type="AlphaFoldDB" id="A0A0W0SBA7"/>
<protein>
    <submittedName>
        <fullName evidence="3">Exopolysaccharide biosynthesis protein related to N-acetylglucosamine-1-phosphodiester alpha-N-acetylglucosaminidase</fullName>
    </submittedName>
</protein>
<dbReference type="PATRIC" id="fig|28084.5.peg.2886"/>
<dbReference type="InterPro" id="IPR018711">
    <property type="entry name" value="NAGPA"/>
</dbReference>
<feature type="domain" description="Phosphodiester glycosidase" evidence="1">
    <location>
        <begin position="146"/>
        <end position="318"/>
    </location>
</feature>
<dbReference type="PANTHER" id="PTHR40446:SF2">
    <property type="entry name" value="N-ACETYLGLUCOSAMINE-1-PHOSPHODIESTER ALPHA-N-ACETYLGLUCOSAMINIDASE"/>
    <property type="match status" value="1"/>
</dbReference>
<dbReference type="RefSeq" id="WP_028382559.1">
    <property type="nucleotide sequence ID" value="NZ_CAAAIT010000005.1"/>
</dbReference>
<reference evidence="3 5" key="2">
    <citation type="submission" date="2018-12" db="EMBL/GenBank/DDBJ databases">
        <authorList>
            <consortium name="Pathogen Informatics"/>
        </authorList>
    </citation>
    <scope>NUCLEOTIDE SEQUENCE [LARGE SCALE GENOMIC DNA]</scope>
    <source>
        <strain evidence="3 5">NCTC11976</strain>
    </source>
</reference>
<evidence type="ECO:0000313" key="2">
    <source>
        <dbReference type="EMBL" id="KTC80647.1"/>
    </source>
</evidence>
<organism evidence="2 4">
    <name type="scientific">Legionella cherrii</name>
    <dbReference type="NCBI Taxonomy" id="28084"/>
    <lineage>
        <taxon>Bacteria</taxon>
        <taxon>Pseudomonadati</taxon>
        <taxon>Pseudomonadota</taxon>
        <taxon>Gammaproteobacteria</taxon>
        <taxon>Legionellales</taxon>
        <taxon>Legionellaceae</taxon>
        <taxon>Legionella</taxon>
    </lineage>
</organism>
<keyword evidence="5" id="KW-1185">Reference proteome</keyword>
<dbReference type="EMBL" id="LNXW01000013">
    <property type="protein sequence ID" value="KTC80647.1"/>
    <property type="molecule type" value="Genomic_DNA"/>
</dbReference>
<sequence length="362" mass="40846">MFSKQSKTKTDAVNEKISRITKATEVQDIRSLARFDELLSKNPHREHIQGYFAEIPLSEYQTFVPNGPLFPDRYGQPYKGGQFDAPLFTLKEWRDHWQEGHPDMEQPDLLVNANWFNVWTTGVPNEGEKINPRQQARTYLIGLSLSKGELVSTHKVLDQENVGLDTITFDASTKKAEIIAHSQIDDNSEKNPDFYNQKNAVSGFIILQDQAQQKTPDLNNNHSNRLPRTGVGYKNNGKTLVVMVIHNPNRNYGVTAEEFADLFKALGCTDAINLDNSGSAELYYTGLGEFGKKSVTVQTKTCDAGALTERPKPNCLGFKNVSQCTFFAKDDSDIPTRKESLDTQKKSAKTDDDISYTYYIKR</sequence>
<dbReference type="EMBL" id="LR134173">
    <property type="protein sequence ID" value="VEB34624.1"/>
    <property type="molecule type" value="Genomic_DNA"/>
</dbReference>
<evidence type="ECO:0000259" key="1">
    <source>
        <dbReference type="Pfam" id="PF09992"/>
    </source>
</evidence>